<reference evidence="3" key="1">
    <citation type="submission" date="2022-11" db="EMBL/GenBank/DDBJ databases">
        <title>Minimal conservation of predation-associated metabolite biosynthetic gene clusters underscores biosynthetic potential of Myxococcota including descriptions for ten novel species: Archangium lansinium sp. nov., Myxococcus landrumus sp. nov., Nannocystis bai.</title>
        <authorList>
            <person name="Ahearne A."/>
            <person name="Stevens C."/>
            <person name="Dowd S."/>
        </authorList>
    </citation>
    <scope>NUCLEOTIDE SEQUENCE</scope>
    <source>
        <strain evidence="3">Fl3</strain>
    </source>
</reference>
<dbReference type="PROSITE" id="PS51257">
    <property type="entry name" value="PROKAR_LIPOPROTEIN"/>
    <property type="match status" value="1"/>
</dbReference>
<organism evidence="3 4">
    <name type="scientific">Nannocystis punicea</name>
    <dbReference type="NCBI Taxonomy" id="2995304"/>
    <lineage>
        <taxon>Bacteria</taxon>
        <taxon>Pseudomonadati</taxon>
        <taxon>Myxococcota</taxon>
        <taxon>Polyangia</taxon>
        <taxon>Nannocystales</taxon>
        <taxon>Nannocystaceae</taxon>
        <taxon>Nannocystis</taxon>
    </lineage>
</organism>
<dbReference type="RefSeq" id="WP_269032821.1">
    <property type="nucleotide sequence ID" value="NZ_CP114040.1"/>
</dbReference>
<gene>
    <name evidence="3" type="ORF">O0S08_30265</name>
</gene>
<feature type="region of interest" description="Disordered" evidence="1">
    <location>
        <begin position="24"/>
        <end position="104"/>
    </location>
</feature>
<feature type="compositionally biased region" description="Low complexity" evidence="1">
    <location>
        <begin position="24"/>
        <end position="84"/>
    </location>
</feature>
<dbReference type="SUPFAM" id="SSF49899">
    <property type="entry name" value="Concanavalin A-like lectins/glucanases"/>
    <property type="match status" value="1"/>
</dbReference>
<proteinExistence type="predicted"/>
<feature type="chain" id="PRO_5045661994" description="MAM domain-containing protein" evidence="2">
    <location>
        <begin position="25"/>
        <end position="536"/>
    </location>
</feature>
<evidence type="ECO:0008006" key="5">
    <source>
        <dbReference type="Google" id="ProtNLM"/>
    </source>
</evidence>
<accession>A0ABY7GU58</accession>
<feature type="signal peptide" evidence="2">
    <location>
        <begin position="1"/>
        <end position="24"/>
    </location>
</feature>
<name>A0ABY7GU58_9BACT</name>
<evidence type="ECO:0000313" key="3">
    <source>
        <dbReference type="EMBL" id="WAS90494.1"/>
    </source>
</evidence>
<dbReference type="EMBL" id="CP114040">
    <property type="protein sequence ID" value="WAS90494.1"/>
    <property type="molecule type" value="Genomic_DNA"/>
</dbReference>
<dbReference type="InterPro" id="IPR013320">
    <property type="entry name" value="ConA-like_dom_sf"/>
</dbReference>
<dbReference type="Proteomes" id="UP001164459">
    <property type="component" value="Chromosome"/>
</dbReference>
<evidence type="ECO:0000313" key="4">
    <source>
        <dbReference type="Proteomes" id="UP001164459"/>
    </source>
</evidence>
<keyword evidence="4" id="KW-1185">Reference proteome</keyword>
<protein>
    <recommendedName>
        <fullName evidence="5">MAM domain-containing protein</fullName>
    </recommendedName>
</protein>
<evidence type="ECO:0000256" key="2">
    <source>
        <dbReference type="SAM" id="SignalP"/>
    </source>
</evidence>
<sequence>MMTNPRTHLSLLVGALALAGCSDAGGTTTDAQDSASTSSSTGEPGSTGTPVTTDEPTTTTGTPTTSTSTTGPATTDDTATSDSTIHPSSTGDGTTEPAASCDDGTLNQDETDVDCGGAACSPCADGQQCGQDSDCEVASCVGGVCVAPSCEDLVKNADETDVDCGGPTCPACGDGLACADATDCTSGVCTDGMCAPASCGDGVLNQDETDVDCGGATCTGCLGDELCLENSDCLSGTCALGMCTAPLCLVDSDCDMLDGECTQGVCQMPGFTCVAEPVNDGQACEDGTVCFEDSVCSDGTCGGGTPLDCSDVADACHSASCDAVNGCFATEAADGTDCEDGSTCTNTEVCQAGVCGGSLDDIFTEDFSDNSAGWTLGTQWAIGPAAASVGCNSGQDPASDVTPTDDNGVAGVVIGGCIPNTTVHDYYCLESPTIDLSAAPAEVYLSFQRWLNSDYTPYMKNTLSVFNGTNWVVLWETLGSPGNYDNAWKFVSYNVTAHKNADFRARWCFNVGSTGVFLVSSWSIDDVSVGPNACVQ</sequence>
<evidence type="ECO:0000256" key="1">
    <source>
        <dbReference type="SAM" id="MobiDB-lite"/>
    </source>
</evidence>
<keyword evidence="2" id="KW-0732">Signal</keyword>